<dbReference type="PANTHER" id="PTHR43584:SF9">
    <property type="entry name" value="TRANSFERASE HEXAPEPTIDE REPEAT CONTAINING PROTEIN"/>
    <property type="match status" value="1"/>
</dbReference>
<evidence type="ECO:0000256" key="1">
    <source>
        <dbReference type="ARBA" id="ARBA00022679"/>
    </source>
</evidence>
<reference evidence="3 4" key="1">
    <citation type="journal article" date="2016" name="Nat. Commun.">
        <title>Thousands of microbial genomes shed light on interconnected biogeochemical processes in an aquifer system.</title>
        <authorList>
            <person name="Anantharaman K."/>
            <person name="Brown C.T."/>
            <person name="Hug L.A."/>
            <person name="Sharon I."/>
            <person name="Castelle C.J."/>
            <person name="Probst A.J."/>
            <person name="Thomas B.C."/>
            <person name="Singh A."/>
            <person name="Wilkins M.J."/>
            <person name="Karaoz U."/>
            <person name="Brodie E.L."/>
            <person name="Williams K.H."/>
            <person name="Hubbard S.S."/>
            <person name="Banfield J.F."/>
        </authorList>
    </citation>
    <scope>NUCLEOTIDE SEQUENCE [LARGE SCALE GENOMIC DNA]</scope>
</reference>
<dbReference type="Gene3D" id="2.160.10.10">
    <property type="entry name" value="Hexapeptide repeat proteins"/>
    <property type="match status" value="1"/>
</dbReference>
<dbReference type="GO" id="GO:0016746">
    <property type="term" value="F:acyltransferase activity"/>
    <property type="evidence" value="ECO:0007669"/>
    <property type="project" value="UniProtKB-KW"/>
</dbReference>
<proteinExistence type="predicted"/>
<evidence type="ECO:0008006" key="5">
    <source>
        <dbReference type="Google" id="ProtNLM"/>
    </source>
</evidence>
<organism evidence="3 4">
    <name type="scientific">candidate division WOR-1 bacterium RIFOXYC12_FULL_54_18</name>
    <dbReference type="NCBI Taxonomy" id="1802584"/>
    <lineage>
        <taxon>Bacteria</taxon>
        <taxon>Bacillati</taxon>
        <taxon>Saganbacteria</taxon>
    </lineage>
</organism>
<keyword evidence="1" id="KW-0808">Transferase</keyword>
<evidence type="ECO:0000313" key="3">
    <source>
        <dbReference type="EMBL" id="OGC28319.1"/>
    </source>
</evidence>
<dbReference type="SUPFAM" id="SSF51161">
    <property type="entry name" value="Trimeric LpxA-like enzymes"/>
    <property type="match status" value="1"/>
</dbReference>
<keyword evidence="2" id="KW-0012">Acyltransferase</keyword>
<protein>
    <recommendedName>
        <fullName evidence="5">Glucose-1-phosphate thymidylyltransferase</fullName>
    </recommendedName>
</protein>
<gene>
    <name evidence="3" type="ORF">A3K49_04990</name>
</gene>
<dbReference type="InterPro" id="IPR011004">
    <property type="entry name" value="Trimer_LpxA-like_sf"/>
</dbReference>
<accession>A0A1F4T725</accession>
<dbReference type="AlphaFoldDB" id="A0A1F4T725"/>
<dbReference type="GO" id="GO:0016779">
    <property type="term" value="F:nucleotidyltransferase activity"/>
    <property type="evidence" value="ECO:0007669"/>
    <property type="project" value="UniProtKB-ARBA"/>
</dbReference>
<evidence type="ECO:0000256" key="2">
    <source>
        <dbReference type="ARBA" id="ARBA00023315"/>
    </source>
</evidence>
<dbReference type="EMBL" id="MEUG01000001">
    <property type="protein sequence ID" value="OGC28319.1"/>
    <property type="molecule type" value="Genomic_DNA"/>
</dbReference>
<dbReference type="Proteomes" id="UP000178602">
    <property type="component" value="Unassembled WGS sequence"/>
</dbReference>
<name>A0A1F4T725_UNCSA</name>
<evidence type="ECO:0000313" key="4">
    <source>
        <dbReference type="Proteomes" id="UP000178602"/>
    </source>
</evidence>
<comment type="caution">
    <text evidence="3">The sequence shown here is derived from an EMBL/GenBank/DDBJ whole genome shotgun (WGS) entry which is preliminary data.</text>
</comment>
<dbReference type="InterPro" id="IPR050065">
    <property type="entry name" value="GlmU-like"/>
</dbReference>
<dbReference type="PANTHER" id="PTHR43584">
    <property type="entry name" value="NUCLEOTIDYL TRANSFERASE"/>
    <property type="match status" value="1"/>
</dbReference>
<sequence>MNKDNFYPLTCLREAEELRCGALTLRDHPERMINYPWELISGLKDDLMADLKVLGAKIRGTVHPSAVLYAPENMIIEEGAQVEALAVLDARSGPIYIGINTVIRPQSYLRGPLYIGPECRIGGEVMNSIFHGYSNKAHYGFIGHSYVGEWVNLGAGTTNSNLKNTYGTVKMTINGETLDSGERFLGCLIGDHAKLGIGSLVPTGAVIGVGANCFGGGMLSKVVPNFSWGGVERVEPEKFIAAVKMVMGRRGKNLGSEQEAKLRGAINL</sequence>